<dbReference type="EMBL" id="VWSH01000004">
    <property type="protein sequence ID" value="KAA5532218.1"/>
    <property type="molecule type" value="Genomic_DNA"/>
</dbReference>
<keyword evidence="3" id="KW-1185">Reference proteome</keyword>
<dbReference type="PROSITE" id="PS50930">
    <property type="entry name" value="HTH_LYTTR"/>
    <property type="match status" value="1"/>
</dbReference>
<organism evidence="2 3">
    <name type="scientific">Taibaiella lutea</name>
    <dbReference type="NCBI Taxonomy" id="2608001"/>
    <lineage>
        <taxon>Bacteria</taxon>
        <taxon>Pseudomonadati</taxon>
        <taxon>Bacteroidota</taxon>
        <taxon>Chitinophagia</taxon>
        <taxon>Chitinophagales</taxon>
        <taxon>Chitinophagaceae</taxon>
        <taxon>Taibaiella</taxon>
    </lineage>
</organism>
<gene>
    <name evidence="2" type="ORF">F0919_15580</name>
</gene>
<dbReference type="InterPro" id="IPR007492">
    <property type="entry name" value="LytTR_DNA-bd_dom"/>
</dbReference>
<sequence>MSNDTTNKSFSRHLENNRELFIKTGVRYEKLDLTNLLFVQTEGKYIALHFKDGKRLLRVSLVNFLKESSHLNLIRIHKGFAINTDYINSYTSQEVTVLDNEIPIGRSYKGNWVNYLNKTNKKNLGR</sequence>
<evidence type="ECO:0000259" key="1">
    <source>
        <dbReference type="PROSITE" id="PS50930"/>
    </source>
</evidence>
<dbReference type="AlphaFoldDB" id="A0A5M6CAM2"/>
<dbReference type="RefSeq" id="WP_150033720.1">
    <property type="nucleotide sequence ID" value="NZ_VWSH01000004.1"/>
</dbReference>
<dbReference type="GO" id="GO:0003677">
    <property type="term" value="F:DNA binding"/>
    <property type="evidence" value="ECO:0007669"/>
    <property type="project" value="InterPro"/>
</dbReference>
<protein>
    <submittedName>
        <fullName evidence="2">LytTR family transcriptional regulator</fullName>
    </submittedName>
</protein>
<dbReference type="Gene3D" id="2.40.50.1020">
    <property type="entry name" value="LytTr DNA-binding domain"/>
    <property type="match status" value="1"/>
</dbReference>
<dbReference type="Proteomes" id="UP000323632">
    <property type="component" value="Unassembled WGS sequence"/>
</dbReference>
<evidence type="ECO:0000313" key="3">
    <source>
        <dbReference type="Proteomes" id="UP000323632"/>
    </source>
</evidence>
<proteinExistence type="predicted"/>
<accession>A0A5M6CAM2</accession>
<dbReference type="SMART" id="SM00850">
    <property type="entry name" value="LytTR"/>
    <property type="match status" value="1"/>
</dbReference>
<name>A0A5M6CAM2_9BACT</name>
<feature type="domain" description="HTH LytTR-type" evidence="1">
    <location>
        <begin position="20"/>
        <end position="87"/>
    </location>
</feature>
<comment type="caution">
    <text evidence="2">The sequence shown here is derived from an EMBL/GenBank/DDBJ whole genome shotgun (WGS) entry which is preliminary data.</text>
</comment>
<reference evidence="2 3" key="1">
    <citation type="submission" date="2019-09" db="EMBL/GenBank/DDBJ databases">
        <title>Genome sequence and assembly of Taibaiella sp.</title>
        <authorList>
            <person name="Chhetri G."/>
        </authorList>
    </citation>
    <scope>NUCLEOTIDE SEQUENCE [LARGE SCALE GENOMIC DNA]</scope>
    <source>
        <strain evidence="2 3">KVB11</strain>
    </source>
</reference>
<evidence type="ECO:0000313" key="2">
    <source>
        <dbReference type="EMBL" id="KAA5532218.1"/>
    </source>
</evidence>
<dbReference type="Pfam" id="PF04397">
    <property type="entry name" value="LytTR"/>
    <property type="match status" value="1"/>
</dbReference>